<accession>A0ABQ4MWH2</accession>
<dbReference type="Gene3D" id="3.20.20.80">
    <property type="entry name" value="Glycosidases"/>
    <property type="match status" value="1"/>
</dbReference>
<dbReference type="InterPro" id="IPR001547">
    <property type="entry name" value="Glyco_hydro_5"/>
</dbReference>
<comment type="similarity">
    <text evidence="3">Belongs to the glycosyl hydrolase 5 (cellulase A) family.</text>
</comment>
<sequence>MYRDDGRVKGYLRAEGQRIVNGDGQELLLRGVGLGNWLLPEGYMWKFPPTNADRPRRIEKLITDLIGEAVAKEFWVTFRERFITEDDVRQIAAEGLNSIRLPINARWLLEEGDPVRFNPDTLALIDRFIGWCKKYSLYVILDLHGAPGGQTGANIDDSEHDQPELFTNEDYWRRTVELWRMLADRYKDEWIVGGYDLLNEPLPEWFNMHNGKLMPLYKEITAAIREVDDKHMIIIEGAHWATDWSMFTAEDMFDDNLLLQFHKYWSSPDQEGIAPYLEKREMLNMPIYMGEGGENSLGWYAGAFGLYEDHHISWNFWTWKKLDTVNSPCSIRRPHHWDLILNYVDGSGEKPDQAASAAILNEYLDNILLGNCDYLPGVLRAVQRKLPLRMPAEHYGHRGQNISWGATADSEREQAGLQALTSKEQPNVFRPDDGIHVGFLMAQDGTPNYHLKPEEEWNEEHRLCVTLTAGDWVAYPFLCESPAAYTLQIKLRALTESADKGTHEGIDEIAELVVHTDRYRHQTINVSSQDWSIISAGQQTISSSGEFDLKIEVISGTIVIDWLEWLPVGQ</sequence>
<evidence type="ECO:0000256" key="3">
    <source>
        <dbReference type="RuleBase" id="RU361153"/>
    </source>
</evidence>
<name>A0ABQ4MWH2_9BACL</name>
<evidence type="ECO:0000313" key="5">
    <source>
        <dbReference type="EMBL" id="GIP60258.1"/>
    </source>
</evidence>
<gene>
    <name evidence="5" type="ORF">J15TS10_40720</name>
</gene>
<evidence type="ECO:0000256" key="2">
    <source>
        <dbReference type="ARBA" id="ARBA00023295"/>
    </source>
</evidence>
<feature type="domain" description="Glycoside hydrolase family 5" evidence="4">
    <location>
        <begin position="80"/>
        <end position="321"/>
    </location>
</feature>
<evidence type="ECO:0000259" key="4">
    <source>
        <dbReference type="Pfam" id="PF00150"/>
    </source>
</evidence>
<dbReference type="Pfam" id="PF00150">
    <property type="entry name" value="Cellulase"/>
    <property type="match status" value="1"/>
</dbReference>
<dbReference type="Proteomes" id="UP000681290">
    <property type="component" value="Unassembled WGS sequence"/>
</dbReference>
<proteinExistence type="inferred from homology"/>
<organism evidence="5 6">
    <name type="scientific">Paenibacillus woosongensis</name>
    <dbReference type="NCBI Taxonomy" id="307580"/>
    <lineage>
        <taxon>Bacteria</taxon>
        <taxon>Bacillati</taxon>
        <taxon>Bacillota</taxon>
        <taxon>Bacilli</taxon>
        <taxon>Bacillales</taxon>
        <taxon>Paenibacillaceae</taxon>
        <taxon>Paenibacillus</taxon>
    </lineage>
</organism>
<dbReference type="RefSeq" id="WP_213593705.1">
    <property type="nucleotide sequence ID" value="NZ_BOSM01000008.1"/>
</dbReference>
<dbReference type="PANTHER" id="PTHR31297">
    <property type="entry name" value="GLUCAN ENDO-1,6-BETA-GLUCOSIDASE B"/>
    <property type="match status" value="1"/>
</dbReference>
<keyword evidence="6" id="KW-1185">Reference proteome</keyword>
<dbReference type="EMBL" id="BOSM01000008">
    <property type="protein sequence ID" value="GIP60258.1"/>
    <property type="molecule type" value="Genomic_DNA"/>
</dbReference>
<keyword evidence="2 3" id="KW-0326">Glycosidase</keyword>
<dbReference type="InterPro" id="IPR017853">
    <property type="entry name" value="GH"/>
</dbReference>
<dbReference type="InterPro" id="IPR050386">
    <property type="entry name" value="Glycosyl_hydrolase_5"/>
</dbReference>
<dbReference type="PANTHER" id="PTHR31297:SF13">
    <property type="entry name" value="PUTATIVE-RELATED"/>
    <property type="match status" value="1"/>
</dbReference>
<keyword evidence="1 3" id="KW-0378">Hydrolase</keyword>
<dbReference type="SUPFAM" id="SSF51445">
    <property type="entry name" value="(Trans)glycosidases"/>
    <property type="match status" value="1"/>
</dbReference>
<evidence type="ECO:0000256" key="1">
    <source>
        <dbReference type="ARBA" id="ARBA00022801"/>
    </source>
</evidence>
<reference evidence="5 6" key="1">
    <citation type="submission" date="2021-03" db="EMBL/GenBank/DDBJ databases">
        <title>Antimicrobial resistance genes in bacteria isolated from Japanese honey, and their potential for conferring macrolide and lincosamide resistance in the American foulbrood pathogen Paenibacillus larvae.</title>
        <authorList>
            <person name="Okamoto M."/>
            <person name="Kumagai M."/>
            <person name="Kanamori H."/>
            <person name="Takamatsu D."/>
        </authorList>
    </citation>
    <scope>NUCLEOTIDE SEQUENCE [LARGE SCALE GENOMIC DNA]</scope>
    <source>
        <strain evidence="5 6">J15TS10</strain>
    </source>
</reference>
<comment type="caution">
    <text evidence="5">The sequence shown here is derived from an EMBL/GenBank/DDBJ whole genome shotgun (WGS) entry which is preliminary data.</text>
</comment>
<evidence type="ECO:0000313" key="6">
    <source>
        <dbReference type="Proteomes" id="UP000681290"/>
    </source>
</evidence>
<protein>
    <recommendedName>
        <fullName evidence="4">Glycoside hydrolase family 5 domain-containing protein</fullName>
    </recommendedName>
</protein>